<protein>
    <submittedName>
        <fullName evidence="2">HNH endonuclease</fullName>
    </submittedName>
</protein>
<proteinExistence type="predicted"/>
<dbReference type="RefSeq" id="WP_191087169.1">
    <property type="nucleotide sequence ID" value="NZ_CP061723.1"/>
</dbReference>
<keyword evidence="2" id="KW-0378">Hydrolase</keyword>
<keyword evidence="2" id="KW-0255">Endonuclease</keyword>
<dbReference type="InterPro" id="IPR003615">
    <property type="entry name" value="HNH_nuc"/>
</dbReference>
<dbReference type="EMBL" id="CP061723">
    <property type="protein sequence ID" value="QOC98450.1"/>
    <property type="molecule type" value="Genomic_DNA"/>
</dbReference>
<sequence>MASKRISITAELSIRLLYESAFTCCVCRNPKAHVEIHHIDHNPSNNIETNLVVICKNCHSKAHSTNSMAQNLTPKRLKAIKNFWLSEVKHNTSKAMLPSSNMEQAMWTFINHQRLPDVMRAKGVKFNSNRLNYLVNKGMLDEDGLLIFDLPRNESKFSTVYDRFEWDVAMKIHDLYRDAVDQLIIKSNPIELGAIWGRRNIKNLIKVGDICFCLRGFNFSRGEISRGEEDRLVIARSKGIEIRFMANTRHMWGNSAILSNFSGSSFSAVLLLVKNIFVEGKYLIIEGTPLAMGAGFLGTSYKTPHKLKYGWSGGSIFSGAADYGDIEEPDDIDFDDLF</sequence>
<dbReference type="SMART" id="SM00507">
    <property type="entry name" value="HNHc"/>
    <property type="match status" value="1"/>
</dbReference>
<dbReference type="GO" id="GO:0004519">
    <property type="term" value="F:endonuclease activity"/>
    <property type="evidence" value="ECO:0007669"/>
    <property type="project" value="UniProtKB-KW"/>
</dbReference>
<dbReference type="AlphaFoldDB" id="A0ABD7BCU3"/>
<accession>A0ABD7BCU3</accession>
<evidence type="ECO:0000259" key="1">
    <source>
        <dbReference type="SMART" id="SM00507"/>
    </source>
</evidence>
<dbReference type="Proteomes" id="UP000516786">
    <property type="component" value="Chromosome"/>
</dbReference>
<evidence type="ECO:0000313" key="3">
    <source>
        <dbReference type="Proteomes" id="UP000516786"/>
    </source>
</evidence>
<evidence type="ECO:0000313" key="2">
    <source>
        <dbReference type="EMBL" id="QOC98450.1"/>
    </source>
</evidence>
<feature type="domain" description="HNH nuclease" evidence="1">
    <location>
        <begin position="13"/>
        <end position="60"/>
    </location>
</feature>
<name>A0ABD7BCU3_PSEPU</name>
<dbReference type="CDD" id="cd00085">
    <property type="entry name" value="HNHc"/>
    <property type="match status" value="1"/>
</dbReference>
<keyword evidence="2" id="KW-0540">Nuclease</keyword>
<gene>
    <name evidence="2" type="ORF">ID616_01655</name>
</gene>
<reference evidence="2 3" key="1">
    <citation type="submission" date="2020-09" db="EMBL/GenBank/DDBJ databases">
        <title>Co-existence of a novel multidrug-resistance efflux pump with carbapenem resistance gene blaVIM-2 in one megaplasmid in Pseudomonas putida.</title>
        <authorList>
            <person name="Peng K."/>
            <person name="Li R."/>
        </authorList>
    </citation>
    <scope>NUCLEOTIDE SEQUENCE [LARGE SCALE GENOMIC DNA]</scope>
    <source>
        <strain evidence="2 3">ZXPA-20</strain>
    </source>
</reference>
<organism evidence="2 3">
    <name type="scientific">Pseudomonas putida</name>
    <name type="common">Arthrobacter siderocapsulatus</name>
    <dbReference type="NCBI Taxonomy" id="303"/>
    <lineage>
        <taxon>Bacteria</taxon>
        <taxon>Pseudomonadati</taxon>
        <taxon>Pseudomonadota</taxon>
        <taxon>Gammaproteobacteria</taxon>
        <taxon>Pseudomonadales</taxon>
        <taxon>Pseudomonadaceae</taxon>
        <taxon>Pseudomonas</taxon>
    </lineage>
</organism>